<dbReference type="GO" id="GO:0005524">
    <property type="term" value="F:ATP binding"/>
    <property type="evidence" value="ECO:0007669"/>
    <property type="project" value="UniProtKB-UniRule"/>
</dbReference>
<comment type="function">
    <text evidence="1">Catalyzes the specific phosphorylation of 1,6-anhydro-N-acetylmuramic acid (anhMurNAc) with the simultaneous cleavage of the 1,6-anhydro ring, generating MurNAc-6-P. Is required for the utilization of anhMurNAc either imported from the medium or derived from its own cell wall murein, and thus plays a role in cell wall recycling.</text>
</comment>
<dbReference type="GO" id="GO:0016301">
    <property type="term" value="F:kinase activity"/>
    <property type="evidence" value="ECO:0007669"/>
    <property type="project" value="UniProtKB-KW"/>
</dbReference>
<reference evidence="2 3" key="1">
    <citation type="journal article" date="2014" name="Appl. Environ. Microbiol.">
        <title>Genomic features of a bumble bee symbiont reflect its host environment.</title>
        <authorList>
            <person name="Martinson V.G."/>
            <person name="Magoc T."/>
            <person name="Koch H."/>
            <person name="Salzberg S.L."/>
            <person name="Moran N.A."/>
        </authorList>
    </citation>
    <scope>NUCLEOTIDE SEQUENCE [LARGE SCALE GENOMIC DNA]</scope>
    <source>
        <strain evidence="2 3">Bimp</strain>
    </source>
</reference>
<dbReference type="GO" id="GO:0097175">
    <property type="term" value="P:1,6-anhydro-N-acetyl-beta-muramic acid catabolic process"/>
    <property type="evidence" value="ECO:0007669"/>
    <property type="project" value="UniProtKB-UniRule"/>
</dbReference>
<dbReference type="InterPro" id="IPR005338">
    <property type="entry name" value="Anhydro_N_Ac-Mur_kinase"/>
</dbReference>
<comment type="catalytic activity">
    <reaction evidence="1">
        <text>1,6-anhydro-N-acetyl-beta-muramate + ATP + H2O = N-acetyl-D-muramate 6-phosphate + ADP + H(+)</text>
        <dbReference type="Rhea" id="RHEA:24952"/>
        <dbReference type="ChEBI" id="CHEBI:15377"/>
        <dbReference type="ChEBI" id="CHEBI:15378"/>
        <dbReference type="ChEBI" id="CHEBI:30616"/>
        <dbReference type="ChEBI" id="CHEBI:58690"/>
        <dbReference type="ChEBI" id="CHEBI:58722"/>
        <dbReference type="ChEBI" id="CHEBI:456216"/>
        <dbReference type="EC" id="2.7.1.170"/>
    </reaction>
</comment>
<comment type="pathway">
    <text evidence="1">Amino-sugar metabolism; 1,6-anhydro-N-acetylmuramate degradation.</text>
</comment>
<feature type="binding site" evidence="1">
    <location>
        <begin position="14"/>
        <end position="21"/>
    </location>
    <ligand>
        <name>ATP</name>
        <dbReference type="ChEBI" id="CHEBI:30616"/>
    </ligand>
</feature>
<name>A0AB94IFC7_9GAMM</name>
<evidence type="ECO:0000256" key="1">
    <source>
        <dbReference type="HAMAP-Rule" id="MF_01270"/>
    </source>
</evidence>
<dbReference type="EMBL" id="AWGA01000005">
    <property type="protein sequence ID" value="TEA28215.1"/>
    <property type="molecule type" value="Genomic_DNA"/>
</dbReference>
<comment type="caution">
    <text evidence="2">The sequence shown here is derived from an EMBL/GenBank/DDBJ whole genome shotgun (WGS) entry which is preliminary data.</text>
</comment>
<dbReference type="InterPro" id="IPR043129">
    <property type="entry name" value="ATPase_NBD"/>
</dbReference>
<dbReference type="HAMAP" id="MF_01270">
    <property type="entry name" value="AnhMurNAc_kinase"/>
    <property type="match status" value="1"/>
</dbReference>
<keyword evidence="1 2" id="KW-0808">Transferase</keyword>
<dbReference type="Proteomes" id="UP000506160">
    <property type="component" value="Unassembled WGS sequence"/>
</dbReference>
<proteinExistence type="inferred from homology"/>
<dbReference type="PANTHER" id="PTHR30605">
    <property type="entry name" value="ANHYDRO-N-ACETYLMURAMIC ACID KINASE"/>
    <property type="match status" value="1"/>
</dbReference>
<comment type="pathway">
    <text evidence="1">Cell wall biogenesis; peptidoglycan recycling.</text>
</comment>
<dbReference type="PANTHER" id="PTHR30605:SF0">
    <property type="entry name" value="ANHYDRO-N-ACETYLMURAMIC ACID KINASE"/>
    <property type="match status" value="1"/>
</dbReference>
<comment type="similarity">
    <text evidence="1">Belongs to the anhydro-N-acetylmuramic acid kinase family.</text>
</comment>
<protein>
    <recommendedName>
        <fullName evidence="1">Anhydro-N-acetylmuramic acid kinase</fullName>
        <ecNumber evidence="1">2.7.1.170</ecNumber>
    </recommendedName>
    <alternativeName>
        <fullName evidence="1">AnhMurNAc kinase</fullName>
    </alternativeName>
</protein>
<organism evidence="2 3">
    <name type="scientific">Candidatus Schmidhempelia bombi str. Bimp</name>
    <dbReference type="NCBI Taxonomy" id="1387197"/>
    <lineage>
        <taxon>Bacteria</taxon>
        <taxon>Pseudomonadati</taxon>
        <taxon>Pseudomonadota</taxon>
        <taxon>Gammaproteobacteria</taxon>
        <taxon>Orbales</taxon>
        <taxon>Orbaceae</taxon>
        <taxon>Candidatus Schmidhempelia</taxon>
    </lineage>
</organism>
<gene>
    <name evidence="1" type="primary">anmK</name>
    <name evidence="2" type="ORF">O970_00085</name>
</gene>
<dbReference type="AlphaFoldDB" id="A0AB94IFC7"/>
<keyword evidence="1" id="KW-0119">Carbohydrate metabolism</keyword>
<dbReference type="GO" id="GO:0009254">
    <property type="term" value="P:peptidoglycan turnover"/>
    <property type="evidence" value="ECO:0007669"/>
    <property type="project" value="UniProtKB-UniRule"/>
</dbReference>
<dbReference type="NCBIfam" id="NF007139">
    <property type="entry name" value="PRK09585.1-3"/>
    <property type="match status" value="1"/>
</dbReference>
<evidence type="ECO:0000313" key="3">
    <source>
        <dbReference type="Proteomes" id="UP000506160"/>
    </source>
</evidence>
<keyword evidence="3" id="KW-1185">Reference proteome</keyword>
<dbReference type="RefSeq" id="WP_024495158.1">
    <property type="nucleotide sequence ID" value="NZ_AWGA01000005.1"/>
</dbReference>
<sequence length="382" mass="42083">MQNDKHYYIGIMSGTSLDGIDVVITDYQPPNMTLLASQCYPIPDDLKTELLQICTNQTVTLSQLGEVDHRLGILYADCVLSLLKQVNLTSDQIRAIGCHGQTIYHAPNGCYPFTLQIGDANIIAVRTGITTIADFRRKDMALGGQGAPLVPAFHQAMFASSDHNRVILNLGGIANISVLFPQQPIIGYDTGPANVLLDSWINYHHHLNYDHDATWAKQGQSHPALLAQLLDEPYFKQPYPKSTGRELFNLQWLQNKLQTVTMAPEDIQATLIDLTVHSIVEQLQHLTPNNTLSCELLVCGGGAKNPLIMSTLIAQLPDWHVATTDCYGIDVDYVEAMAFAWLAHQRLYGLPANLPSVTGANHPASLGAIYPAISDKEQYNDQ</sequence>
<dbReference type="Gene3D" id="3.30.420.40">
    <property type="match status" value="2"/>
</dbReference>
<dbReference type="SUPFAM" id="SSF53067">
    <property type="entry name" value="Actin-like ATPase domain"/>
    <property type="match status" value="1"/>
</dbReference>
<dbReference type="GO" id="GO:0006040">
    <property type="term" value="P:amino sugar metabolic process"/>
    <property type="evidence" value="ECO:0007669"/>
    <property type="project" value="InterPro"/>
</dbReference>
<keyword evidence="1" id="KW-0547">Nucleotide-binding</keyword>
<dbReference type="EC" id="2.7.1.170" evidence="1"/>
<keyword evidence="1" id="KW-0067">ATP-binding</keyword>
<dbReference type="CDD" id="cd24050">
    <property type="entry name" value="ASKHA_NBD_ANMK"/>
    <property type="match status" value="1"/>
</dbReference>
<dbReference type="GO" id="GO:0016773">
    <property type="term" value="F:phosphotransferase activity, alcohol group as acceptor"/>
    <property type="evidence" value="ECO:0007669"/>
    <property type="project" value="UniProtKB-UniRule"/>
</dbReference>
<dbReference type="NCBIfam" id="NF007148">
    <property type="entry name" value="PRK09585.3-2"/>
    <property type="match status" value="1"/>
</dbReference>
<accession>A0AB94IFC7</accession>
<evidence type="ECO:0000313" key="2">
    <source>
        <dbReference type="EMBL" id="TEA28215.1"/>
    </source>
</evidence>
<dbReference type="Pfam" id="PF03702">
    <property type="entry name" value="AnmK"/>
    <property type="match status" value="1"/>
</dbReference>
<keyword evidence="1 2" id="KW-0418">Kinase</keyword>